<dbReference type="GO" id="GO:0008270">
    <property type="term" value="F:zinc ion binding"/>
    <property type="evidence" value="ECO:0007669"/>
    <property type="project" value="InterPro"/>
</dbReference>
<dbReference type="GO" id="GO:0003677">
    <property type="term" value="F:DNA binding"/>
    <property type="evidence" value="ECO:0007669"/>
    <property type="project" value="UniProtKB-KW"/>
</dbReference>
<dbReference type="PANTHER" id="PTHR31069:SF31">
    <property type="entry name" value="MONODICTYPHENONE CLUSTER TRANSCRIPTION FACTOR-RELATED"/>
    <property type="match status" value="1"/>
</dbReference>
<evidence type="ECO:0000256" key="3">
    <source>
        <dbReference type="ARBA" id="ARBA00023125"/>
    </source>
</evidence>
<dbReference type="InterPro" id="IPR001138">
    <property type="entry name" value="Zn2Cys6_DnaBD"/>
</dbReference>
<dbReference type="InterPro" id="IPR050675">
    <property type="entry name" value="OAF3"/>
</dbReference>
<dbReference type="AlphaFoldDB" id="A0A8H4J0J7"/>
<dbReference type="Gene3D" id="4.10.240.10">
    <property type="entry name" value="Zn(2)-C6 fungal-type DNA-binding domain"/>
    <property type="match status" value="1"/>
</dbReference>
<reference evidence="8" key="1">
    <citation type="submission" date="2020-04" db="EMBL/GenBank/DDBJ databases">
        <title>Genome Assembly and Annotation of Botryosphaeria dothidea sdau 11-99, a Latent Pathogen of Apple Fruit Ring Rot in China.</title>
        <authorList>
            <person name="Yu C."/>
            <person name="Diao Y."/>
            <person name="Lu Q."/>
            <person name="Zhao J."/>
            <person name="Cui S."/>
            <person name="Peng C."/>
            <person name="He B."/>
            <person name="Liu H."/>
        </authorList>
    </citation>
    <scope>NUCLEOTIDE SEQUENCE [LARGE SCALE GENOMIC DNA]</scope>
    <source>
        <strain evidence="8">Sdau11-99</strain>
    </source>
</reference>
<dbReference type="InterPro" id="IPR036864">
    <property type="entry name" value="Zn2-C6_fun-type_DNA-bd_sf"/>
</dbReference>
<accession>A0A8H4J0J7</accession>
<keyword evidence="1" id="KW-0479">Metal-binding</keyword>
<evidence type="ECO:0000256" key="2">
    <source>
        <dbReference type="ARBA" id="ARBA00023015"/>
    </source>
</evidence>
<dbReference type="Proteomes" id="UP000572817">
    <property type="component" value="Unassembled WGS sequence"/>
</dbReference>
<dbReference type="SMART" id="SM00066">
    <property type="entry name" value="GAL4"/>
    <property type="match status" value="1"/>
</dbReference>
<evidence type="ECO:0000313" key="9">
    <source>
        <dbReference type="Proteomes" id="UP000572817"/>
    </source>
</evidence>
<dbReference type="SUPFAM" id="SSF57701">
    <property type="entry name" value="Zn2/Cys6 DNA-binding domain"/>
    <property type="match status" value="1"/>
</dbReference>
<gene>
    <name evidence="8" type="ORF">GTA08_BOTSDO13749</name>
</gene>
<evidence type="ECO:0000259" key="7">
    <source>
        <dbReference type="PROSITE" id="PS50048"/>
    </source>
</evidence>
<feature type="domain" description="Zn(2)-C6 fungal-type" evidence="7">
    <location>
        <begin position="18"/>
        <end position="48"/>
    </location>
</feature>
<dbReference type="PRINTS" id="PR00755">
    <property type="entry name" value="AFLATOXINBRP"/>
</dbReference>
<keyword evidence="3" id="KW-0238">DNA-binding</keyword>
<evidence type="ECO:0000313" key="8">
    <source>
        <dbReference type="EMBL" id="KAF4310712.1"/>
    </source>
</evidence>
<keyword evidence="4" id="KW-0804">Transcription</keyword>
<dbReference type="OrthoDB" id="5069333at2759"/>
<comment type="caution">
    <text evidence="8">The sequence shown here is derived from an EMBL/GenBank/DDBJ whole genome shotgun (WGS) entry which is preliminary data.</text>
</comment>
<feature type="region of interest" description="Disordered" evidence="6">
    <location>
        <begin position="50"/>
        <end position="122"/>
    </location>
</feature>
<evidence type="ECO:0000256" key="5">
    <source>
        <dbReference type="ARBA" id="ARBA00023242"/>
    </source>
</evidence>
<name>A0A8H4J0J7_9PEZI</name>
<evidence type="ECO:0000256" key="1">
    <source>
        <dbReference type="ARBA" id="ARBA00022723"/>
    </source>
</evidence>
<dbReference type="PROSITE" id="PS50048">
    <property type="entry name" value="ZN2_CY6_FUNGAL_2"/>
    <property type="match status" value="1"/>
</dbReference>
<evidence type="ECO:0000256" key="6">
    <source>
        <dbReference type="SAM" id="MobiDB-lite"/>
    </source>
</evidence>
<organism evidence="8 9">
    <name type="scientific">Botryosphaeria dothidea</name>
    <dbReference type="NCBI Taxonomy" id="55169"/>
    <lineage>
        <taxon>Eukaryota</taxon>
        <taxon>Fungi</taxon>
        <taxon>Dikarya</taxon>
        <taxon>Ascomycota</taxon>
        <taxon>Pezizomycotina</taxon>
        <taxon>Dothideomycetes</taxon>
        <taxon>Dothideomycetes incertae sedis</taxon>
        <taxon>Botryosphaeriales</taxon>
        <taxon>Botryosphaeriaceae</taxon>
        <taxon>Botryosphaeria</taxon>
    </lineage>
</organism>
<keyword evidence="5" id="KW-0539">Nucleus</keyword>
<feature type="compositionally biased region" description="Low complexity" evidence="6">
    <location>
        <begin position="77"/>
        <end position="93"/>
    </location>
</feature>
<evidence type="ECO:0000256" key="4">
    <source>
        <dbReference type="ARBA" id="ARBA00023163"/>
    </source>
</evidence>
<dbReference type="CDD" id="cd00067">
    <property type="entry name" value="GAL4"/>
    <property type="match status" value="1"/>
</dbReference>
<keyword evidence="2" id="KW-0805">Transcription regulation</keyword>
<protein>
    <recommendedName>
        <fullName evidence="7">Zn(2)-C6 fungal-type domain-containing protein</fullName>
    </recommendedName>
</protein>
<dbReference type="Pfam" id="PF00172">
    <property type="entry name" value="Zn_clus"/>
    <property type="match status" value="1"/>
</dbReference>
<sequence length="410" mass="43655">MAHEQVRSGPRVPKIRLSCDSCQRSKIRCSQERPACKRCLKHGIECIYSPSRRAGRPRIRRASPVSQSAPSPPPAPTATAQSTPPQEQQTVEPAPAPSRPEPEGCSPLVPLSYASPPRHDTINVASTRPEAAAVPTPISSRFFGQSPVPPADNHDHDASFSALTNLGVADSFSPMFPGVDSNEPSFGFDFLLTPLDGIALASKTTPRFDSLSLSNSSPSADTDGPGPGPMVPDCDCSITLLDKLAQSQRAQGQYAEQLASIASAVSKSRPLLTACCRVLSCSQCAPRFSSILMVCEALDRVSVALDMGHLWDGVGNDGQASCAAISTDLAQDGSPLRCGGYSVRGGDRRIVLRVLIVKHLTELQAIMSKLQSAVDYSTMSTSPLQKTCADLVCRFRAKLSGKVNLFKTLL</sequence>
<feature type="region of interest" description="Disordered" evidence="6">
    <location>
        <begin position="209"/>
        <end position="228"/>
    </location>
</feature>
<feature type="compositionally biased region" description="Low complexity" evidence="6">
    <location>
        <begin position="210"/>
        <end position="219"/>
    </location>
</feature>
<proteinExistence type="predicted"/>
<dbReference type="GO" id="GO:0000981">
    <property type="term" value="F:DNA-binding transcription factor activity, RNA polymerase II-specific"/>
    <property type="evidence" value="ECO:0007669"/>
    <property type="project" value="InterPro"/>
</dbReference>
<dbReference type="EMBL" id="WWBZ02000013">
    <property type="protein sequence ID" value="KAF4310712.1"/>
    <property type="molecule type" value="Genomic_DNA"/>
</dbReference>
<keyword evidence="9" id="KW-1185">Reference proteome</keyword>
<dbReference type="PANTHER" id="PTHR31069">
    <property type="entry name" value="OLEATE-ACTIVATED TRANSCRIPTION FACTOR 1-RELATED"/>
    <property type="match status" value="1"/>
</dbReference>